<dbReference type="AlphaFoldDB" id="A0A271J491"/>
<dbReference type="InterPro" id="IPR004659">
    <property type="entry name" value="RNase_E/G"/>
</dbReference>
<dbReference type="EMBL" id="MQWD01000001">
    <property type="protein sequence ID" value="PAP78107.1"/>
    <property type="molecule type" value="Genomic_DNA"/>
</dbReference>
<dbReference type="GO" id="GO:0005737">
    <property type="term" value="C:cytoplasm"/>
    <property type="evidence" value="ECO:0007669"/>
    <property type="project" value="TreeGrafter"/>
</dbReference>
<comment type="caution">
    <text evidence="8">The sequence shown here is derived from an EMBL/GenBank/DDBJ whole genome shotgun (WGS) entry which is preliminary data.</text>
</comment>
<comment type="cofactor">
    <cofactor evidence="1">
        <name>Mg(2+)</name>
        <dbReference type="ChEBI" id="CHEBI:18420"/>
    </cofactor>
</comment>
<proteinExistence type="predicted"/>
<dbReference type="InterPro" id="IPR012340">
    <property type="entry name" value="NA-bd_OB-fold"/>
</dbReference>
<feature type="compositionally biased region" description="Basic and acidic residues" evidence="6">
    <location>
        <begin position="207"/>
        <end position="217"/>
    </location>
</feature>
<dbReference type="RefSeq" id="WP_095511782.1">
    <property type="nucleotide sequence ID" value="NZ_MQWD01000001.1"/>
</dbReference>
<evidence type="ECO:0000256" key="1">
    <source>
        <dbReference type="ARBA" id="ARBA00001946"/>
    </source>
</evidence>
<dbReference type="InterPro" id="IPR019307">
    <property type="entry name" value="RNA-bd_AU-1/RNase_E/G"/>
</dbReference>
<dbReference type="GO" id="GO:0003723">
    <property type="term" value="F:RNA binding"/>
    <property type="evidence" value="ECO:0007669"/>
    <property type="project" value="UniProtKB-KW"/>
</dbReference>
<dbReference type="OrthoDB" id="9804278at2"/>
<keyword evidence="3" id="KW-0378">Hydrolase</keyword>
<gene>
    <name evidence="8" type="ORF">BSZ37_17530</name>
</gene>
<feature type="compositionally biased region" description="Acidic residues" evidence="6">
    <location>
        <begin position="194"/>
        <end position="205"/>
    </location>
</feature>
<feature type="compositionally biased region" description="Basic and acidic residues" evidence="6">
    <location>
        <begin position="354"/>
        <end position="366"/>
    </location>
</feature>
<feature type="region of interest" description="Disordered" evidence="6">
    <location>
        <begin position="101"/>
        <end position="577"/>
    </location>
</feature>
<dbReference type="Gene3D" id="2.40.50.140">
    <property type="entry name" value="Nucleic acid-binding proteins"/>
    <property type="match status" value="2"/>
</dbReference>
<dbReference type="Pfam" id="PF10150">
    <property type="entry name" value="RNase_E_G"/>
    <property type="match status" value="1"/>
</dbReference>
<evidence type="ECO:0000256" key="6">
    <source>
        <dbReference type="SAM" id="MobiDB-lite"/>
    </source>
</evidence>
<dbReference type="PANTHER" id="PTHR30001:SF0">
    <property type="entry name" value="RIBONUCLEASE G"/>
    <property type="match status" value="1"/>
</dbReference>
<evidence type="ECO:0000256" key="3">
    <source>
        <dbReference type="ARBA" id="ARBA00022801"/>
    </source>
</evidence>
<dbReference type="GO" id="GO:0004540">
    <property type="term" value="F:RNA nuclease activity"/>
    <property type="evidence" value="ECO:0007669"/>
    <property type="project" value="InterPro"/>
</dbReference>
<evidence type="ECO:0000256" key="5">
    <source>
        <dbReference type="ARBA" id="ARBA00022884"/>
    </source>
</evidence>
<dbReference type="SUPFAM" id="SSF50249">
    <property type="entry name" value="Nucleic acid-binding proteins"/>
    <property type="match status" value="1"/>
</dbReference>
<feature type="compositionally biased region" description="Acidic residues" evidence="6">
    <location>
        <begin position="327"/>
        <end position="338"/>
    </location>
</feature>
<feature type="compositionally biased region" description="Basic and acidic residues" evidence="6">
    <location>
        <begin position="261"/>
        <end position="273"/>
    </location>
</feature>
<organism evidence="8 9">
    <name type="scientific">Rubrivirga marina</name>
    <dbReference type="NCBI Taxonomy" id="1196024"/>
    <lineage>
        <taxon>Bacteria</taxon>
        <taxon>Pseudomonadati</taxon>
        <taxon>Rhodothermota</taxon>
        <taxon>Rhodothermia</taxon>
        <taxon>Rhodothermales</taxon>
        <taxon>Rubricoccaceae</taxon>
        <taxon>Rubrivirga</taxon>
    </lineage>
</organism>
<evidence type="ECO:0000313" key="8">
    <source>
        <dbReference type="EMBL" id="PAP78107.1"/>
    </source>
</evidence>
<evidence type="ECO:0000313" key="9">
    <source>
        <dbReference type="Proteomes" id="UP000216339"/>
    </source>
</evidence>
<feature type="compositionally biased region" description="Basic and acidic residues" evidence="6">
    <location>
        <begin position="454"/>
        <end position="482"/>
    </location>
</feature>
<dbReference type="GO" id="GO:0046872">
    <property type="term" value="F:metal ion binding"/>
    <property type="evidence" value="ECO:0007669"/>
    <property type="project" value="UniProtKB-KW"/>
</dbReference>
<name>A0A271J491_9BACT</name>
<evidence type="ECO:0000256" key="4">
    <source>
        <dbReference type="ARBA" id="ARBA00022842"/>
    </source>
</evidence>
<dbReference type="NCBIfam" id="TIGR00757">
    <property type="entry name" value="RNaseEG"/>
    <property type="match status" value="1"/>
</dbReference>
<accession>A0A271J491</accession>
<evidence type="ECO:0000256" key="2">
    <source>
        <dbReference type="ARBA" id="ARBA00022723"/>
    </source>
</evidence>
<keyword evidence="2" id="KW-0479">Metal-binding</keyword>
<feature type="compositionally biased region" description="Basic residues" evidence="6">
    <location>
        <begin position="305"/>
        <end position="321"/>
    </location>
</feature>
<feature type="compositionally biased region" description="Acidic residues" evidence="6">
    <location>
        <begin position="106"/>
        <end position="129"/>
    </location>
</feature>
<dbReference type="GO" id="GO:0016787">
    <property type="term" value="F:hydrolase activity"/>
    <property type="evidence" value="ECO:0007669"/>
    <property type="project" value="UniProtKB-KW"/>
</dbReference>
<feature type="compositionally biased region" description="Basic and acidic residues" evidence="6">
    <location>
        <begin position="528"/>
        <end position="557"/>
    </location>
</feature>
<dbReference type="GO" id="GO:0006364">
    <property type="term" value="P:rRNA processing"/>
    <property type="evidence" value="ECO:0007669"/>
    <property type="project" value="TreeGrafter"/>
</dbReference>
<sequence>MKKEIVINASKDRSRIAIVENGELVELYVENPDNVRTIGNVYLGRVQKVMPAIRAAFVDVGQKQDCFLHFSDLTDNLPQLLALAGEEVPGLDEPVLSLAPSKRVADDEDEPDVEDALEVESGGDEEEDDKDKPRRSRRRSRGRGRGRGRGRRGKGRREEEEEEEERRPLPSVLDLTSGSKPRSKPKSRRAPEPEPADDSADDTPEADAPKTDDEPKPKARRKTRSPKEAKAEAPDAEAPAADPADDESSDEAPKNRRSRKGRSDRDGQSKDDAPTEEPTAQDEAAGDQAEADDAESGDDDSSGGKRSRRRRRRGGRGRGRSKASDDSGADDSNSDDDQEGRKDSRAKSRGKSKKTADEKVDDKNVDDGQDPSPKGKVSPTGRSRRPADPVQNLEEKVEDDESGRKPLPATLDLTGGSRPSRSARSASDDESDDSTGRSRRRTRSGSSEDQGQDESSKSDQKTDTDSDSRRRSRSKKSDDEPSKGGSSRGRSGDNGQTSEDDSEGGGRRRTRGGRSKSDAPKSDSQTSESKKDESSKGRDRSPRGGRNDRNDRNDKGGRGRSTSSKSKSNVPIPPNEELLKRNGRVIVKITKEAISTKGPRVSTDLSLAGRFLVLVPAADYVAVSKKIESAKERRRLRTLASSLKPDRFGVIVRTVAEGRDAKSLDQDLKLLIDKWRKIQDKLDEQPEPPVLLYQDVNMVSSVIRDLFSEDYDRILVDDPKVFRNVQAYIKAVAPSMANKVELHEGRSPVFRSLGIEKQVEEAFSKRVNMKGGGYLFIETTEAMHVVDVNSGRAGRGKSQKQNLIDVNVEAAKEVAKQLRLRDLGGIIVVDFIDLKYDRDRKKVTDALKEAFKRDRAVTKLLPMSDFGLVQITRQRLRPSITTQATDEDGEPLDAAEAAAAAGAGEIVRKGQVPVAEAEPQVDRSPERSQPAPERPSVAPEDATPRALSGRLRGWLDHYRQTVDERYKRRPIAVKVHPLFGAYLRRGFPSPLTRWRLALRGITFVLEEDAAVDPLAFDVRDQKSGRSLLKKYSA</sequence>
<feature type="compositionally biased region" description="Acidic residues" evidence="6">
    <location>
        <begin position="289"/>
        <end position="301"/>
    </location>
</feature>
<keyword evidence="9" id="KW-1185">Reference proteome</keyword>
<feature type="domain" description="RNA-binding protein AU-1/Ribonuclease E/G" evidence="7">
    <location>
        <begin position="606"/>
        <end position="875"/>
    </location>
</feature>
<feature type="region of interest" description="Disordered" evidence="6">
    <location>
        <begin position="911"/>
        <end position="945"/>
    </location>
</feature>
<keyword evidence="4" id="KW-0460">Magnesium</keyword>
<protein>
    <recommendedName>
        <fullName evidence="7">RNA-binding protein AU-1/Ribonuclease E/G domain-containing protein</fullName>
    </recommendedName>
</protein>
<reference evidence="8 9" key="1">
    <citation type="submission" date="2016-11" db="EMBL/GenBank/DDBJ databases">
        <title>Study of marine rhodopsin-containing bacteria.</title>
        <authorList>
            <person name="Yoshizawa S."/>
            <person name="Kumagai Y."/>
            <person name="Kogure K."/>
        </authorList>
    </citation>
    <scope>NUCLEOTIDE SEQUENCE [LARGE SCALE GENOMIC DNA]</scope>
    <source>
        <strain evidence="8 9">SAORIC-28</strain>
    </source>
</reference>
<dbReference type="Proteomes" id="UP000216339">
    <property type="component" value="Unassembled WGS sequence"/>
</dbReference>
<dbReference type="PANTHER" id="PTHR30001">
    <property type="entry name" value="RIBONUCLEASE"/>
    <property type="match status" value="1"/>
</dbReference>
<keyword evidence="5" id="KW-0694">RNA-binding</keyword>
<evidence type="ECO:0000259" key="7">
    <source>
        <dbReference type="Pfam" id="PF10150"/>
    </source>
</evidence>
<feature type="compositionally biased region" description="Basic residues" evidence="6">
    <location>
        <begin position="133"/>
        <end position="155"/>
    </location>
</feature>